<dbReference type="Gene3D" id="1.10.418.10">
    <property type="entry name" value="Calponin-like domain"/>
    <property type="match status" value="1"/>
</dbReference>
<dbReference type="PROSITE" id="PS50021">
    <property type="entry name" value="CH"/>
    <property type="match status" value="1"/>
</dbReference>
<dbReference type="Proteomes" id="UP000001593">
    <property type="component" value="Unassembled WGS sequence"/>
</dbReference>
<feature type="region of interest" description="Disordered" evidence="1">
    <location>
        <begin position="333"/>
        <end position="356"/>
    </location>
</feature>
<dbReference type="SUPFAM" id="SSF47576">
    <property type="entry name" value="Calponin-homology domain, CH-domain"/>
    <property type="match status" value="1"/>
</dbReference>
<feature type="compositionally biased region" description="Low complexity" evidence="1">
    <location>
        <begin position="1456"/>
        <end position="1467"/>
    </location>
</feature>
<organism evidence="3 4">
    <name type="scientific">Nematostella vectensis</name>
    <name type="common">Starlet sea anemone</name>
    <dbReference type="NCBI Taxonomy" id="45351"/>
    <lineage>
        <taxon>Eukaryota</taxon>
        <taxon>Metazoa</taxon>
        <taxon>Cnidaria</taxon>
        <taxon>Anthozoa</taxon>
        <taxon>Hexacorallia</taxon>
        <taxon>Actiniaria</taxon>
        <taxon>Edwardsiidae</taxon>
        <taxon>Nematostella</taxon>
    </lineage>
</organism>
<evidence type="ECO:0000256" key="1">
    <source>
        <dbReference type="SAM" id="MobiDB-lite"/>
    </source>
</evidence>
<dbReference type="PANTHER" id="PTHR45912">
    <property type="entry name" value="CILIA- AND FLAGELLA-ASSOCIATED PROTEIN 47"/>
    <property type="match status" value="1"/>
</dbReference>
<dbReference type="eggNOG" id="ENOG502QQ4Q">
    <property type="taxonomic scope" value="Eukaryota"/>
</dbReference>
<name>A7STZ6_NEMVE</name>
<dbReference type="EMBL" id="DS469805">
    <property type="protein sequence ID" value="EDO32807.1"/>
    <property type="molecule type" value="Genomic_DNA"/>
</dbReference>
<sequence length="1506" mass="166281">MAAARKELSKFNSVSRRAWTDVLAQIIKVLVLSRVTPQLFKKVQSPFKELPPPAVNPNPQASNVYSVGERILLAWINHHYDAQRQRAWPGSLDGKLPPHPPRIIVRLSMSLHASLAYFLFYVSTHLHSMYLHPSTAEQCLHNVLKVVEALRHIGMDYEIQSTDITQPNPITIMLLCLHLYRRLPQYLPRATIDFQGPLHTTVVKHVQLQNPSVKPLTYQVIVAGRDACDFTATMGDSVQVPSKGQLQLPVEFKSRFLRPCSATLVLVGRRVGSPCGNTLVFNLETCINNITPVATIKCESPCYELQKVTFDVTNPFTSGGEFRVVLVEAQSAFPGSGSSSTTPRNKPAKPAKKPVVARTDHGYNTTTTSHPWKVLDTTRHPHHTPPQLSAFWCPVPSVHLDGKSLSTIEVHFLPFSTGHRQCSVLFINDKIGEFLYSIEATALLPLPSLLPNIDSPHTIRISSAAAAQRGRGTFGGNDRVVYWKSDCDEVFTEELSLPLTNTAREHALAIAAQQRMSDREFQRRQLTGTLSSSTVTARVASMGLGGDMFLHAADPSIKKSLDLALTRFNVETSSKYFKTPSYVSIPTDLSRKRTSNNTVMIPVTFKPNGAGHYPCQVVLRSAHDIRVYQVECTVSPEGSSLELEFNSPTHQSVTQDVPVVSARNIVNHSKQDWQLTAILEGEGFYGPPVLVAKALTTTHYPLMFRPFYEGPTHGKLTLINTNDTTEQVYNLRGTGERPLALDNVLIECEARKTITRTLQVPNMTSKKLTLKVMTDLDIVSGASTVTVLPSQTAEHVITVSPWRRGEFKGVISFVATHENIASSSRPQDSDSDEDEPPAPNGNSSTRDSSSGGTKSEHHSQPYRIWYSLEVQASAPPPEKTLEVTCAAHSAVSVEIGVSNPTREKVVIEVLHEGMGVYGDPSITVHPRQQAVYRLKFSPTSIGDMSGSVIFQCPSLGEFWYDLALKATAPSPSHVPIMQCEIGKSTYQMVRLQNPTEEALVLTPYISNPRNFRLELDQSNTLLLSAQSVVEIPLKFTPSNIGHANHSTEIIFNSEQLGDWVFLASGTGLMPGANEPINIYSELGGNSSHIIPFRNPTDQDVIVDVMLKERTLSRTGKTFEETKTPKESTFCLLLKAPNSIRLAPMEELAIPISFAPDTMQMHEATVTVIMHRHDGSQSDDFTGVTGTCLMNDLTWIFPIKGIPESCPIRDSLAPCIECKARGRVEEKIEVTLTGVAPSSASTSYASYLRALTPIHVLPNDSDYSMDYINVPEEFRYEVVFEDAEGQAALERSLGVNLLRKARNQVSGVISLLFNFVFAPFKPFSHRAQLVVSAVTGGVWRFPIRVLATEPEVDDVIRIEAAGLNKEALVGFRLTSQTRHILPYEAYFVAGSDPEFSVYPPTGELQPYNSEGTLIKLGYRPTLYGKTHKAKLVVQTSDMQWTYDIFGTTPSHTPPTGQSKIASSAQSQKRTVKQKRNYVLENLRLNSTAVSSPLKGAPLMSSRANRIA</sequence>
<keyword evidence="4" id="KW-1185">Reference proteome</keyword>
<feature type="region of interest" description="Disordered" evidence="1">
    <location>
        <begin position="1447"/>
        <end position="1470"/>
    </location>
</feature>
<dbReference type="HOGENOM" id="CLU_002054_0_0_1"/>
<proteinExistence type="predicted"/>
<evidence type="ECO:0000313" key="4">
    <source>
        <dbReference type="Proteomes" id="UP000001593"/>
    </source>
</evidence>
<evidence type="ECO:0000259" key="2">
    <source>
        <dbReference type="PROSITE" id="PS50021"/>
    </source>
</evidence>
<dbReference type="InParanoid" id="A7STZ6"/>
<evidence type="ECO:0000313" key="3">
    <source>
        <dbReference type="EMBL" id="EDO32807.1"/>
    </source>
</evidence>
<feature type="region of interest" description="Disordered" evidence="1">
    <location>
        <begin position="818"/>
        <end position="859"/>
    </location>
</feature>
<dbReference type="Pfam" id="PF26579">
    <property type="entry name" value="Ig_CFAP47"/>
    <property type="match status" value="1"/>
</dbReference>
<dbReference type="InterPro" id="IPR058952">
    <property type="entry name" value="Ig_CFAP47"/>
</dbReference>
<dbReference type="PANTHER" id="PTHR45912:SF3">
    <property type="entry name" value="CILIA- AND FLAGELLA-ASSOCIATED PROTEIN 47"/>
    <property type="match status" value="1"/>
</dbReference>
<dbReference type="InterPro" id="IPR036872">
    <property type="entry name" value="CH_dom_sf"/>
</dbReference>
<feature type="domain" description="Calponin-homology (CH)" evidence="2">
    <location>
        <begin position="66"/>
        <end position="184"/>
    </location>
</feature>
<dbReference type="OMA" id="FAPDSMK"/>
<protein>
    <recommendedName>
        <fullName evidence="2">Calponin-homology (CH) domain-containing protein</fullName>
    </recommendedName>
</protein>
<accession>A7STZ6</accession>
<gene>
    <name evidence="3" type="ORF">NEMVEDRAFT_v1g131745</name>
</gene>
<reference evidence="3 4" key="1">
    <citation type="journal article" date="2007" name="Science">
        <title>Sea anemone genome reveals ancestral eumetazoan gene repertoire and genomic organization.</title>
        <authorList>
            <person name="Putnam N.H."/>
            <person name="Srivastava M."/>
            <person name="Hellsten U."/>
            <person name="Dirks B."/>
            <person name="Chapman J."/>
            <person name="Salamov A."/>
            <person name="Terry A."/>
            <person name="Shapiro H."/>
            <person name="Lindquist E."/>
            <person name="Kapitonov V.V."/>
            <person name="Jurka J."/>
            <person name="Genikhovich G."/>
            <person name="Grigoriev I.V."/>
            <person name="Lucas S.M."/>
            <person name="Steele R.E."/>
            <person name="Finnerty J.R."/>
            <person name="Technau U."/>
            <person name="Martindale M.Q."/>
            <person name="Rokhsar D.S."/>
        </authorList>
    </citation>
    <scope>NUCLEOTIDE SEQUENCE [LARGE SCALE GENOMIC DNA]</scope>
    <source>
        <strain evidence="4">CH2 X CH6</strain>
    </source>
</reference>
<dbReference type="InterPro" id="IPR001715">
    <property type="entry name" value="CH_dom"/>
</dbReference>
<feature type="compositionally biased region" description="Polar residues" evidence="1">
    <location>
        <begin position="840"/>
        <end position="853"/>
    </location>
</feature>
<dbReference type="PhylomeDB" id="A7STZ6"/>